<comment type="caution">
    <text evidence="2">The sequence shown here is derived from an EMBL/GenBank/DDBJ whole genome shotgun (WGS) entry which is preliminary data.</text>
</comment>
<reference evidence="2 3" key="1">
    <citation type="submission" date="2015-01" db="EMBL/GenBank/DDBJ databases">
        <title>Evolution of Trichinella species and genotypes.</title>
        <authorList>
            <person name="Korhonen P.K."/>
            <person name="Edoardo P."/>
            <person name="Giuseppe L.R."/>
            <person name="Gasser R.B."/>
        </authorList>
    </citation>
    <scope>NUCLEOTIDE SEQUENCE [LARGE SCALE GENOMIC DNA]</scope>
    <source>
        <strain evidence="2">ISS1029</strain>
    </source>
</reference>
<evidence type="ECO:0000313" key="3">
    <source>
        <dbReference type="Proteomes" id="UP000055024"/>
    </source>
</evidence>
<protein>
    <submittedName>
        <fullName evidence="2">Uncharacterized protein</fullName>
    </submittedName>
</protein>
<gene>
    <name evidence="2" type="ORF">T11_18044</name>
</gene>
<proteinExistence type="predicted"/>
<dbReference type="Proteomes" id="UP000055024">
    <property type="component" value="Unassembled WGS sequence"/>
</dbReference>
<dbReference type="EMBL" id="JYDP01000012">
    <property type="protein sequence ID" value="KRZ16258.1"/>
    <property type="molecule type" value="Genomic_DNA"/>
</dbReference>
<dbReference type="AlphaFoldDB" id="A0A0V1I1Z0"/>
<organism evidence="2 3">
    <name type="scientific">Trichinella zimbabwensis</name>
    <dbReference type="NCBI Taxonomy" id="268475"/>
    <lineage>
        <taxon>Eukaryota</taxon>
        <taxon>Metazoa</taxon>
        <taxon>Ecdysozoa</taxon>
        <taxon>Nematoda</taxon>
        <taxon>Enoplea</taxon>
        <taxon>Dorylaimia</taxon>
        <taxon>Trichinellida</taxon>
        <taxon>Trichinellidae</taxon>
        <taxon>Trichinella</taxon>
    </lineage>
</organism>
<keyword evidence="3" id="KW-1185">Reference proteome</keyword>
<sequence>MCNTITAHLRIYIVQLTFDLGMVRIIMLIILDDYVLLWLTFSHTSTIKGKLLNFIKAVEHNNPFLLTATRGVIKF</sequence>
<feature type="transmembrane region" description="Helical" evidence="1">
    <location>
        <begin position="22"/>
        <end position="41"/>
    </location>
</feature>
<name>A0A0V1I1Z0_9BILA</name>
<keyword evidence="1" id="KW-0472">Membrane</keyword>
<keyword evidence="1" id="KW-1133">Transmembrane helix</keyword>
<evidence type="ECO:0000313" key="2">
    <source>
        <dbReference type="EMBL" id="KRZ16258.1"/>
    </source>
</evidence>
<keyword evidence="1" id="KW-0812">Transmembrane</keyword>
<evidence type="ECO:0000256" key="1">
    <source>
        <dbReference type="SAM" id="Phobius"/>
    </source>
</evidence>
<accession>A0A0V1I1Z0</accession>